<comment type="caution">
    <text evidence="2">The sequence shown here is derived from an EMBL/GenBank/DDBJ whole genome shotgun (WGS) entry which is preliminary data.</text>
</comment>
<feature type="region of interest" description="Disordered" evidence="1">
    <location>
        <begin position="236"/>
        <end position="257"/>
    </location>
</feature>
<sequence>MSDCAAKRVSGKEEFQILSSQSDLGKSSYLKHSLWMAHWTRASSSAEPQSGKSCGPFEEISDVGYSKDCGTSPFELKSRVAERLMLGVSNAGASAGNTQQFSSKTWGVTHNVFQGVECENIDQVDKSFNSTMMQKNVNLYAADTVVSERFSVHKISDISVNSRKVLSSENLSSEWNHFPMLEINRKIDSILNPRLSAFSTSPDKPLVSQRGLKVNMSTSNVMTFSSKEYELHSHRVTDDNTSKGNSAGGILSHEDNHIGLNSDHVGTKMKGHSIEESCSCRKNENNSSCSLRNKQSEINFIVNSKGPPRCNENKFMFSASRKENEDVQASLREKRLGASGGCEKKPDYERVASQQQVPSSEYLMKSVNPPARSEMNDVEINHCGVISANILQCERKNLTIDRVDSAMKLTESCKLPDTTENTVAVKSNGATQAVGKPPKDKLKNAPCLFEMLTVPSESQATSFKDPISLGRTCGAMSSCLLGAQKQFSTKSDILNMRHTPGFAGTATQKDFDLPNTEQTSTSSIRQVSSCTGGNEAFNFSAQNHNSFPKAKYASKQEWSRSKTSSMNLDLVLFKISRLRNPISSALIESPVCSEPSDKWLKRLRHDVSEPDPYFLCSKRSKFGDDPARGGTCTVFGEDLGCDTGKTGMISHVKEDQPGYGRLINQQNREGSPISSKSLNHWIGRWCQGGTPLFHATSKVEKQTPKLNMPPYDLEGQFPSIAAMAMMGRVMNKLQPRELEKRGPSVV</sequence>
<dbReference type="GO" id="GO:0010099">
    <property type="term" value="P:regulation of photomorphogenesis"/>
    <property type="evidence" value="ECO:0007669"/>
    <property type="project" value="InterPro"/>
</dbReference>
<organism evidence="2 3">
    <name type="scientific">Eragrostis curvula</name>
    <name type="common">weeping love grass</name>
    <dbReference type="NCBI Taxonomy" id="38414"/>
    <lineage>
        <taxon>Eukaryota</taxon>
        <taxon>Viridiplantae</taxon>
        <taxon>Streptophyta</taxon>
        <taxon>Embryophyta</taxon>
        <taxon>Tracheophyta</taxon>
        <taxon>Spermatophyta</taxon>
        <taxon>Magnoliopsida</taxon>
        <taxon>Liliopsida</taxon>
        <taxon>Poales</taxon>
        <taxon>Poaceae</taxon>
        <taxon>PACMAD clade</taxon>
        <taxon>Chloridoideae</taxon>
        <taxon>Eragrostideae</taxon>
        <taxon>Eragrostidinae</taxon>
        <taxon>Eragrostis</taxon>
    </lineage>
</organism>
<dbReference type="InterPro" id="IPR037476">
    <property type="entry name" value="PCH1"/>
</dbReference>
<dbReference type="PANTHER" id="PTHR36062:SF1">
    <property type="entry name" value="OS01G0687300 PROTEIN"/>
    <property type="match status" value="1"/>
</dbReference>
<reference evidence="2 3" key="1">
    <citation type="journal article" date="2019" name="Sci. Rep.">
        <title>A high-quality genome of Eragrostis curvula grass provides insights into Poaceae evolution and supports new strategies to enhance forage quality.</title>
        <authorList>
            <person name="Carballo J."/>
            <person name="Santos B.A.C.M."/>
            <person name="Zappacosta D."/>
            <person name="Garbus I."/>
            <person name="Selva J.P."/>
            <person name="Gallo C.A."/>
            <person name="Diaz A."/>
            <person name="Albertini E."/>
            <person name="Caccamo M."/>
            <person name="Echenique V."/>
        </authorList>
    </citation>
    <scope>NUCLEOTIDE SEQUENCE [LARGE SCALE GENOMIC DNA]</scope>
    <source>
        <strain evidence="3">cv. Victoria</strain>
        <tissue evidence="2">Leaf</tissue>
    </source>
</reference>
<gene>
    <name evidence="2" type="ORF">EJB05_17376</name>
</gene>
<name>A0A5J9VHW3_9POAL</name>
<dbReference type="Gramene" id="TVU35485">
    <property type="protein sequence ID" value="TVU35485"/>
    <property type="gene ID" value="EJB05_17376"/>
</dbReference>
<evidence type="ECO:0000313" key="3">
    <source>
        <dbReference type="Proteomes" id="UP000324897"/>
    </source>
</evidence>
<dbReference type="Proteomes" id="UP000324897">
    <property type="component" value="Unassembled WGS sequence"/>
</dbReference>
<dbReference type="AlphaFoldDB" id="A0A5J9VHW3"/>
<dbReference type="EMBL" id="RWGY01000009">
    <property type="protein sequence ID" value="TVU35485.1"/>
    <property type="molecule type" value="Genomic_DNA"/>
</dbReference>
<keyword evidence="3" id="KW-1185">Reference proteome</keyword>
<protein>
    <submittedName>
        <fullName evidence="2">Uncharacterized protein</fullName>
    </submittedName>
</protein>
<evidence type="ECO:0000313" key="2">
    <source>
        <dbReference type="EMBL" id="TVU35485.1"/>
    </source>
</evidence>
<dbReference type="PANTHER" id="PTHR36062">
    <property type="entry name" value="OS01G0687300 PROTEIN"/>
    <property type="match status" value="1"/>
</dbReference>
<accession>A0A5J9VHW3</accession>
<dbReference type="OrthoDB" id="649277at2759"/>
<proteinExistence type="predicted"/>
<evidence type="ECO:0000256" key="1">
    <source>
        <dbReference type="SAM" id="MobiDB-lite"/>
    </source>
</evidence>